<name>A0A8X6SE50_TRICX</name>
<dbReference type="AlphaFoldDB" id="A0A8X6SE50"/>
<comment type="caution">
    <text evidence="3">The sequence shown here is derived from an EMBL/GenBank/DDBJ whole genome shotgun (WGS) entry which is preliminary data.</text>
</comment>
<evidence type="ECO:0000313" key="3">
    <source>
        <dbReference type="EMBL" id="GFY11531.1"/>
    </source>
</evidence>
<feature type="domain" description="Mutator-like transposase" evidence="2">
    <location>
        <begin position="49"/>
        <end position="163"/>
    </location>
</feature>
<accession>A0A8X6SE50</accession>
<protein>
    <recommendedName>
        <fullName evidence="2">Mutator-like transposase domain-containing protein</fullName>
    </recommendedName>
</protein>
<feature type="region of interest" description="Disordered" evidence="1">
    <location>
        <begin position="160"/>
        <end position="194"/>
    </location>
</feature>
<keyword evidence="4" id="KW-1185">Reference proteome</keyword>
<evidence type="ECO:0000313" key="4">
    <source>
        <dbReference type="Proteomes" id="UP000887159"/>
    </source>
</evidence>
<evidence type="ECO:0000259" key="2">
    <source>
        <dbReference type="Pfam" id="PF20700"/>
    </source>
</evidence>
<feature type="compositionally biased region" description="Basic and acidic residues" evidence="1">
    <location>
        <begin position="171"/>
        <end position="180"/>
    </location>
</feature>
<gene>
    <name evidence="3" type="primary">AVEN_170419_1</name>
    <name evidence="3" type="ORF">TNCV_3183691</name>
</gene>
<reference evidence="3" key="1">
    <citation type="submission" date="2020-08" db="EMBL/GenBank/DDBJ databases">
        <title>Multicomponent nature underlies the extraordinary mechanical properties of spider dragline silk.</title>
        <authorList>
            <person name="Kono N."/>
            <person name="Nakamura H."/>
            <person name="Mori M."/>
            <person name="Yoshida Y."/>
            <person name="Ohtoshi R."/>
            <person name="Malay A.D."/>
            <person name="Moran D.A.P."/>
            <person name="Tomita M."/>
            <person name="Numata K."/>
            <person name="Arakawa K."/>
        </authorList>
    </citation>
    <scope>NUCLEOTIDE SEQUENCE</scope>
</reference>
<dbReference type="InterPro" id="IPR043502">
    <property type="entry name" value="DNA/RNA_pol_sf"/>
</dbReference>
<dbReference type="Pfam" id="PF20700">
    <property type="entry name" value="Mutator"/>
    <property type="match status" value="1"/>
</dbReference>
<organism evidence="3 4">
    <name type="scientific">Trichonephila clavipes</name>
    <name type="common">Golden silk orbweaver</name>
    <name type="synonym">Nephila clavipes</name>
    <dbReference type="NCBI Taxonomy" id="2585209"/>
    <lineage>
        <taxon>Eukaryota</taxon>
        <taxon>Metazoa</taxon>
        <taxon>Ecdysozoa</taxon>
        <taxon>Arthropoda</taxon>
        <taxon>Chelicerata</taxon>
        <taxon>Arachnida</taxon>
        <taxon>Araneae</taxon>
        <taxon>Araneomorphae</taxon>
        <taxon>Entelegynae</taxon>
        <taxon>Araneoidea</taxon>
        <taxon>Nephilidae</taxon>
        <taxon>Trichonephila</taxon>
    </lineage>
</organism>
<dbReference type="GO" id="GO:0071897">
    <property type="term" value="P:DNA biosynthetic process"/>
    <property type="evidence" value="ECO:0007669"/>
    <property type="project" value="UniProtKB-ARBA"/>
</dbReference>
<sequence>MKVKPSKCKFAQQEALFLSHTVNSGSRSPSDMKIKVIQDFPPPTTRPNNQERKLLKVTESVAQENINATLGEIKGSNNFAKWGISIDGTLQRRCYSPLNGCVSAISVDTGKSLDIEVMTQYCQICAKGNSQVSKHACSNYKGSAGNMEVIRAYRTFEGSNHPLREGNVPDGGKERREGRNIRTKQNPLGPQERQKRIGRAVITLTPGNLLMLERLRIFLQS</sequence>
<dbReference type="SUPFAM" id="SSF56672">
    <property type="entry name" value="DNA/RNA polymerases"/>
    <property type="match status" value="1"/>
</dbReference>
<proteinExistence type="predicted"/>
<dbReference type="InterPro" id="IPR049012">
    <property type="entry name" value="Mutator_transp_dom"/>
</dbReference>
<dbReference type="EMBL" id="BMAU01021305">
    <property type="protein sequence ID" value="GFY11531.1"/>
    <property type="molecule type" value="Genomic_DNA"/>
</dbReference>
<evidence type="ECO:0000256" key="1">
    <source>
        <dbReference type="SAM" id="MobiDB-lite"/>
    </source>
</evidence>
<dbReference type="Proteomes" id="UP000887159">
    <property type="component" value="Unassembled WGS sequence"/>
</dbReference>